<dbReference type="InterPro" id="IPR029044">
    <property type="entry name" value="Nucleotide-diphossugar_trans"/>
</dbReference>
<dbReference type="RefSeq" id="WP_153273646.1">
    <property type="nucleotide sequence ID" value="NZ_CP043499.1"/>
</dbReference>
<reference evidence="1 2" key="1">
    <citation type="submission" date="2019-08" db="EMBL/GenBank/DDBJ databases">
        <title>Prosopis cineraria nodule microbiome.</title>
        <authorList>
            <person name="Ali R."/>
            <person name="Chaluvadi S.R."/>
            <person name="Wang X."/>
        </authorList>
    </citation>
    <scope>NUCLEOTIDE SEQUENCE [LARGE SCALE GENOMIC DNA]</scope>
    <source>
        <strain evidence="1 2">BG7</strain>
        <plasmid evidence="1 2">unnamed</plasmid>
    </source>
</reference>
<dbReference type="CDD" id="cd04186">
    <property type="entry name" value="GT_2_like_c"/>
    <property type="match status" value="1"/>
</dbReference>
<dbReference type="SUPFAM" id="SSF53448">
    <property type="entry name" value="Nucleotide-diphospho-sugar transferases"/>
    <property type="match status" value="1"/>
</dbReference>
<organism evidence="1 2">
    <name type="scientific">Rhizobium grahamii</name>
    <dbReference type="NCBI Taxonomy" id="1120045"/>
    <lineage>
        <taxon>Bacteria</taxon>
        <taxon>Pseudomonadati</taxon>
        <taxon>Pseudomonadota</taxon>
        <taxon>Alphaproteobacteria</taxon>
        <taxon>Hyphomicrobiales</taxon>
        <taxon>Rhizobiaceae</taxon>
        <taxon>Rhizobium/Agrobacterium group</taxon>
        <taxon>Rhizobium</taxon>
    </lineage>
</organism>
<gene>
    <name evidence="1" type="ORF">FZ934_26080</name>
</gene>
<dbReference type="PANTHER" id="PTHR43179">
    <property type="entry name" value="RHAMNOSYLTRANSFERASE WBBL"/>
    <property type="match status" value="1"/>
</dbReference>
<keyword evidence="2" id="KW-1185">Reference proteome</keyword>
<dbReference type="Pfam" id="PF13641">
    <property type="entry name" value="Glyco_tranf_2_3"/>
    <property type="match status" value="1"/>
</dbReference>
<dbReference type="EMBL" id="CP043499">
    <property type="protein sequence ID" value="QFY63696.1"/>
    <property type="molecule type" value="Genomic_DNA"/>
</dbReference>
<dbReference type="AlphaFoldDB" id="A0A5Q0CD23"/>
<dbReference type="PANTHER" id="PTHR43179:SF7">
    <property type="entry name" value="RHAMNOSYLTRANSFERASE WBBL"/>
    <property type="match status" value="1"/>
</dbReference>
<name>A0A5Q0CD23_9HYPH</name>
<sequence>MVEYDHKLFVVIVNYRTADLVIDCMHSLMQPEGVPERTRIVVVDGASGDGSAQKLETAIVENKWQDRIDLLPLETNGGFSYGNNRGIDHLKERYGSAEYVHLLNPDTVARAGSIGTLVAFMDEHPSAGIAGSRLEDPDGTPQACAFRFPTAVAQFEGEFRFGLVSKLLDRWRVVLDTPTEAVRVDWVSGASFLIRSTLLEKIGQLDEEYFLYHEEVDFCLRAAREGWECWHVPQSRVIHLVGQSTGVTERDVAPRRLPAYWFESRRRYFTKNHGRTYTAIADSCWLAGNLLGRVKSVVKREHYPHPPHLLRDFVHHATSKAKQS</sequence>
<keyword evidence="1" id="KW-0808">Transferase</keyword>
<dbReference type="Proteomes" id="UP000326881">
    <property type="component" value="Plasmid unnamed"/>
</dbReference>
<protein>
    <submittedName>
        <fullName evidence="1">Glycosyltransferase family 2 protein</fullName>
    </submittedName>
</protein>
<geneLocation type="plasmid" evidence="1 2">
    <name>unnamed</name>
</geneLocation>
<dbReference type="Gene3D" id="3.90.550.10">
    <property type="entry name" value="Spore Coat Polysaccharide Biosynthesis Protein SpsA, Chain A"/>
    <property type="match status" value="1"/>
</dbReference>
<dbReference type="OrthoDB" id="9771846at2"/>
<evidence type="ECO:0000313" key="2">
    <source>
        <dbReference type="Proteomes" id="UP000326881"/>
    </source>
</evidence>
<accession>A0A5Q0CD23</accession>
<keyword evidence="1" id="KW-0614">Plasmid</keyword>
<dbReference type="GO" id="GO:0016740">
    <property type="term" value="F:transferase activity"/>
    <property type="evidence" value="ECO:0007669"/>
    <property type="project" value="UniProtKB-KW"/>
</dbReference>
<proteinExistence type="predicted"/>
<dbReference type="KEGG" id="rgr:FZ934_26080"/>
<evidence type="ECO:0000313" key="1">
    <source>
        <dbReference type="EMBL" id="QFY63696.1"/>
    </source>
</evidence>